<keyword evidence="2" id="KW-1185">Reference proteome</keyword>
<accession>A0ACC0B8P9</accession>
<name>A0ACC0B8P9_CATRO</name>
<gene>
    <name evidence="1" type="ORF">M9H77_18848</name>
</gene>
<reference evidence="2" key="1">
    <citation type="journal article" date="2023" name="Nat. Plants">
        <title>Single-cell RNA sequencing provides a high-resolution roadmap for understanding the multicellular compartmentation of specialized metabolism.</title>
        <authorList>
            <person name="Sun S."/>
            <person name="Shen X."/>
            <person name="Li Y."/>
            <person name="Li Y."/>
            <person name="Wang S."/>
            <person name="Li R."/>
            <person name="Zhang H."/>
            <person name="Shen G."/>
            <person name="Guo B."/>
            <person name="Wei J."/>
            <person name="Xu J."/>
            <person name="St-Pierre B."/>
            <person name="Chen S."/>
            <person name="Sun C."/>
        </authorList>
    </citation>
    <scope>NUCLEOTIDE SEQUENCE [LARGE SCALE GENOMIC DNA]</scope>
</reference>
<proteinExistence type="predicted"/>
<sequence length="522" mass="59526">MEGEIICCDGFSLNLTKALKVEEDEEEFCSCCEDEDELKEREELIEVCSKSVDLDEFSLKMYFKGVSLSGHGDSDCSLSGIGVVMDRSGNAAPIQVQKKLDFSVDNSVANYLALMEGLIEAKKCNIKKVFAFTDSKVLFDQIMHEKRVEDPLLLALKERILEHANGLEAFTLNIVSSVDLQRASELAQVAIGLINFSIEADKSTENCSICCNEKPAPMMITMKCSHRFCAHCMKTYVEGKVQSTQVPIRCPQLRCKYYLSASECKFFLPVISYNSLEKALLEANLLKSDKIYCPYPNCSVMLDPHECLSSRASSLSQSDNSSVECPVCQRFICVDCGVPWHSSMTCEDYQNLPLEERDANDITLHRLARNKRWRQCQQCRRMIELTHGCYHMTCWCGHEFCYSCGADYRDAQQTCQCAFWDEDYSENVAAHPTTQGYEQWAWDSFDSLPLAMDAYSDQERSQLTLIQRFLDGGVSLTDHHPYQSPQRYTDSYADAMKDLHQLPWLERFVSVISDNYYEDYIQ</sequence>
<evidence type="ECO:0000313" key="2">
    <source>
        <dbReference type="Proteomes" id="UP001060085"/>
    </source>
</evidence>
<evidence type="ECO:0000313" key="1">
    <source>
        <dbReference type="EMBL" id="KAI5668995.1"/>
    </source>
</evidence>
<comment type="caution">
    <text evidence="1">The sequence shown here is derived from an EMBL/GenBank/DDBJ whole genome shotgun (WGS) entry which is preliminary data.</text>
</comment>
<dbReference type="Proteomes" id="UP001060085">
    <property type="component" value="Linkage Group LG04"/>
</dbReference>
<dbReference type="EMBL" id="CM044704">
    <property type="protein sequence ID" value="KAI5668995.1"/>
    <property type="molecule type" value="Genomic_DNA"/>
</dbReference>
<organism evidence="1 2">
    <name type="scientific">Catharanthus roseus</name>
    <name type="common">Madagascar periwinkle</name>
    <name type="synonym">Vinca rosea</name>
    <dbReference type="NCBI Taxonomy" id="4058"/>
    <lineage>
        <taxon>Eukaryota</taxon>
        <taxon>Viridiplantae</taxon>
        <taxon>Streptophyta</taxon>
        <taxon>Embryophyta</taxon>
        <taxon>Tracheophyta</taxon>
        <taxon>Spermatophyta</taxon>
        <taxon>Magnoliopsida</taxon>
        <taxon>eudicotyledons</taxon>
        <taxon>Gunneridae</taxon>
        <taxon>Pentapetalae</taxon>
        <taxon>asterids</taxon>
        <taxon>lamiids</taxon>
        <taxon>Gentianales</taxon>
        <taxon>Apocynaceae</taxon>
        <taxon>Rauvolfioideae</taxon>
        <taxon>Vinceae</taxon>
        <taxon>Catharanthinae</taxon>
        <taxon>Catharanthus</taxon>
    </lineage>
</organism>
<protein>
    <submittedName>
        <fullName evidence="1">Uncharacterized protein</fullName>
    </submittedName>
</protein>